<evidence type="ECO:0000313" key="2">
    <source>
        <dbReference type="EMBL" id="CAI2193899.1"/>
    </source>
</evidence>
<dbReference type="AlphaFoldDB" id="A0A9W4T6S0"/>
<evidence type="ECO:0000256" key="1">
    <source>
        <dbReference type="SAM" id="MobiDB-lite"/>
    </source>
</evidence>
<reference evidence="2" key="1">
    <citation type="submission" date="2022-08" db="EMBL/GenBank/DDBJ databases">
        <authorList>
            <person name="Kallberg Y."/>
            <person name="Tangrot J."/>
            <person name="Rosling A."/>
        </authorList>
    </citation>
    <scope>NUCLEOTIDE SEQUENCE</scope>
    <source>
        <strain evidence="2">Wild A</strain>
    </source>
</reference>
<feature type="region of interest" description="Disordered" evidence="1">
    <location>
        <begin position="1"/>
        <end position="45"/>
    </location>
</feature>
<feature type="compositionally biased region" description="Polar residues" evidence="1">
    <location>
        <begin position="36"/>
        <end position="45"/>
    </location>
</feature>
<keyword evidence="3" id="KW-1185">Reference proteome</keyword>
<comment type="caution">
    <text evidence="2">The sequence shown here is derived from an EMBL/GenBank/DDBJ whole genome shotgun (WGS) entry which is preliminary data.</text>
</comment>
<dbReference type="EMBL" id="CAMKVN010010201">
    <property type="protein sequence ID" value="CAI2193899.1"/>
    <property type="molecule type" value="Genomic_DNA"/>
</dbReference>
<proteinExistence type="predicted"/>
<accession>A0A9W4T6S0</accession>
<gene>
    <name evidence="2" type="ORF">FWILDA_LOCUS16307</name>
</gene>
<name>A0A9W4T6S0_9GLOM</name>
<dbReference type="Proteomes" id="UP001153678">
    <property type="component" value="Unassembled WGS sequence"/>
</dbReference>
<sequence>MRVENIEQICNISPPDQQIKPKPPVHSMDLDKSDSNKNLQPIPSS</sequence>
<protein>
    <submittedName>
        <fullName evidence="2">8535_t:CDS:1</fullName>
    </submittedName>
</protein>
<feature type="non-terminal residue" evidence="2">
    <location>
        <position position="45"/>
    </location>
</feature>
<evidence type="ECO:0000313" key="3">
    <source>
        <dbReference type="Proteomes" id="UP001153678"/>
    </source>
</evidence>
<organism evidence="2 3">
    <name type="scientific">Funneliformis geosporum</name>
    <dbReference type="NCBI Taxonomy" id="1117311"/>
    <lineage>
        <taxon>Eukaryota</taxon>
        <taxon>Fungi</taxon>
        <taxon>Fungi incertae sedis</taxon>
        <taxon>Mucoromycota</taxon>
        <taxon>Glomeromycotina</taxon>
        <taxon>Glomeromycetes</taxon>
        <taxon>Glomerales</taxon>
        <taxon>Glomeraceae</taxon>
        <taxon>Funneliformis</taxon>
    </lineage>
</organism>